<keyword evidence="2" id="KW-1185">Reference proteome</keyword>
<organism evidence="1 2">
    <name type="scientific">Rubus argutus</name>
    <name type="common">Southern blackberry</name>
    <dbReference type="NCBI Taxonomy" id="59490"/>
    <lineage>
        <taxon>Eukaryota</taxon>
        <taxon>Viridiplantae</taxon>
        <taxon>Streptophyta</taxon>
        <taxon>Embryophyta</taxon>
        <taxon>Tracheophyta</taxon>
        <taxon>Spermatophyta</taxon>
        <taxon>Magnoliopsida</taxon>
        <taxon>eudicotyledons</taxon>
        <taxon>Gunneridae</taxon>
        <taxon>Pentapetalae</taxon>
        <taxon>rosids</taxon>
        <taxon>fabids</taxon>
        <taxon>Rosales</taxon>
        <taxon>Rosaceae</taxon>
        <taxon>Rosoideae</taxon>
        <taxon>Rosoideae incertae sedis</taxon>
        <taxon>Rubus</taxon>
    </lineage>
</organism>
<dbReference type="Proteomes" id="UP001457282">
    <property type="component" value="Unassembled WGS sequence"/>
</dbReference>
<dbReference type="EMBL" id="JBEDUW010000004">
    <property type="protein sequence ID" value="KAK9932987.1"/>
    <property type="molecule type" value="Genomic_DNA"/>
</dbReference>
<accession>A0AAW1XAZ2</accession>
<sequence length="88" mass="9771">MQSTLVSPFSTPVTFTVPSPTKFLLATVVLGEELKSCLDLVIGSEEMRRNAKKWKDLAREVVTEGGPSDNNLIFGYMNLPSQLFFFGQ</sequence>
<gene>
    <name evidence="1" type="ORF">M0R45_020203</name>
</gene>
<reference evidence="1 2" key="1">
    <citation type="journal article" date="2023" name="G3 (Bethesda)">
        <title>A chromosome-length genome assembly and annotation of blackberry (Rubus argutus, cv. 'Hillquist').</title>
        <authorList>
            <person name="Bruna T."/>
            <person name="Aryal R."/>
            <person name="Dudchenko O."/>
            <person name="Sargent D.J."/>
            <person name="Mead D."/>
            <person name="Buti M."/>
            <person name="Cavallini A."/>
            <person name="Hytonen T."/>
            <person name="Andres J."/>
            <person name="Pham M."/>
            <person name="Weisz D."/>
            <person name="Mascagni F."/>
            <person name="Usai G."/>
            <person name="Natali L."/>
            <person name="Bassil N."/>
            <person name="Fernandez G.E."/>
            <person name="Lomsadze A."/>
            <person name="Armour M."/>
            <person name="Olukolu B."/>
            <person name="Poorten T."/>
            <person name="Britton C."/>
            <person name="Davik J."/>
            <person name="Ashrafi H."/>
            <person name="Aiden E.L."/>
            <person name="Borodovsky M."/>
            <person name="Worthington M."/>
        </authorList>
    </citation>
    <scope>NUCLEOTIDE SEQUENCE [LARGE SCALE GENOMIC DNA]</scope>
    <source>
        <strain evidence="1">PI 553951</strain>
    </source>
</reference>
<proteinExistence type="predicted"/>
<evidence type="ECO:0000313" key="1">
    <source>
        <dbReference type="EMBL" id="KAK9932987.1"/>
    </source>
</evidence>
<evidence type="ECO:0000313" key="2">
    <source>
        <dbReference type="Proteomes" id="UP001457282"/>
    </source>
</evidence>
<comment type="caution">
    <text evidence="1">The sequence shown here is derived from an EMBL/GenBank/DDBJ whole genome shotgun (WGS) entry which is preliminary data.</text>
</comment>
<name>A0AAW1XAZ2_RUBAR</name>
<dbReference type="AlphaFoldDB" id="A0AAW1XAZ2"/>
<dbReference type="SUPFAM" id="SSF53756">
    <property type="entry name" value="UDP-Glycosyltransferase/glycogen phosphorylase"/>
    <property type="match status" value="1"/>
</dbReference>
<protein>
    <submittedName>
        <fullName evidence="1">Uncharacterized protein</fullName>
    </submittedName>
</protein>
<dbReference type="Gene3D" id="3.40.50.2000">
    <property type="entry name" value="Glycogen Phosphorylase B"/>
    <property type="match status" value="2"/>
</dbReference>